<organism evidence="1 2">
    <name type="scientific">Weissella koreensis</name>
    <dbReference type="NCBI Taxonomy" id="165096"/>
    <lineage>
        <taxon>Bacteria</taxon>
        <taxon>Bacillati</taxon>
        <taxon>Bacillota</taxon>
        <taxon>Bacilli</taxon>
        <taxon>Lactobacillales</taxon>
        <taxon>Lactobacillaceae</taxon>
        <taxon>Weissella</taxon>
    </lineage>
</organism>
<name>A0A7H1MMF2_9LACO</name>
<evidence type="ECO:0000313" key="2">
    <source>
        <dbReference type="Proteomes" id="UP000516446"/>
    </source>
</evidence>
<protein>
    <submittedName>
        <fullName evidence="1">DUF910 family protein</fullName>
    </submittedName>
</protein>
<dbReference type="OMA" id="HVGKRLW"/>
<dbReference type="AlphaFoldDB" id="A0A7H1MMF2"/>
<sequence>MEQRPMQTFKDVLNLLKVYDIYIHVGERLWDIELAAIEVDNLAKASLIDNDLYLRTKLVLEREHRLELKK</sequence>
<dbReference type="Gene3D" id="1.10.287.760">
    <property type="entry name" value="YqgQ-like"/>
    <property type="match status" value="1"/>
</dbReference>
<evidence type="ECO:0000313" key="1">
    <source>
        <dbReference type="EMBL" id="QNT64638.1"/>
    </source>
</evidence>
<dbReference type="EMBL" id="CP043431">
    <property type="protein sequence ID" value="QNT64638.1"/>
    <property type="molecule type" value="Genomic_DNA"/>
</dbReference>
<reference evidence="1 2" key="1">
    <citation type="submission" date="2019-08" db="EMBL/GenBank/DDBJ databases">
        <authorList>
            <person name="Chang H.C."/>
            <person name="Mun S.Y."/>
        </authorList>
    </citation>
    <scope>NUCLEOTIDE SEQUENCE [LARGE SCALE GENOMIC DNA]</scope>
    <source>
        <strain evidence="1 2">SK</strain>
    </source>
</reference>
<dbReference type="SUPFAM" id="SSF158379">
    <property type="entry name" value="YqgQ-like"/>
    <property type="match status" value="1"/>
</dbReference>
<dbReference type="InterPro" id="IPR009256">
    <property type="entry name" value="YqgQ-like"/>
</dbReference>
<dbReference type="Proteomes" id="UP000516446">
    <property type="component" value="Chromosome"/>
</dbReference>
<dbReference type="RefSeq" id="WP_006844975.1">
    <property type="nucleotide sequence ID" value="NZ_CP026847.1"/>
</dbReference>
<keyword evidence="2" id="KW-1185">Reference proteome</keyword>
<dbReference type="Pfam" id="PF06014">
    <property type="entry name" value="YqgQ-like"/>
    <property type="match status" value="1"/>
</dbReference>
<dbReference type="InterPro" id="IPR023164">
    <property type="entry name" value="YqgQ-like_sf"/>
</dbReference>
<gene>
    <name evidence="1" type="ORF">FY536_04905</name>
</gene>
<proteinExistence type="predicted"/>
<accession>A0A7H1MMF2</accession>